<keyword evidence="1" id="KW-0812">Transmembrane</keyword>
<reference evidence="3" key="1">
    <citation type="submission" date="2022-10" db="EMBL/GenBank/DDBJ databases">
        <title>The complete genomes of actinobacterial strains from the NBC collection.</title>
        <authorList>
            <person name="Joergensen T.S."/>
            <person name="Alvarez Arevalo M."/>
            <person name="Sterndorff E.B."/>
            <person name="Faurdal D."/>
            <person name="Vuksanovic O."/>
            <person name="Mourched A.-S."/>
            <person name="Charusanti P."/>
            <person name="Shaw S."/>
            <person name="Blin K."/>
            <person name="Weber T."/>
        </authorList>
    </citation>
    <scope>NUCLEOTIDE SEQUENCE</scope>
    <source>
        <strain evidence="3">NBC_00248</strain>
    </source>
</reference>
<keyword evidence="1" id="KW-1133">Transmembrane helix</keyword>
<organism evidence="3 4">
    <name type="scientific">Streptomyces virginiae</name>
    <name type="common">Streptomyces cinnamonensis</name>
    <dbReference type="NCBI Taxonomy" id="1961"/>
    <lineage>
        <taxon>Bacteria</taxon>
        <taxon>Bacillati</taxon>
        <taxon>Actinomycetota</taxon>
        <taxon>Actinomycetes</taxon>
        <taxon>Kitasatosporales</taxon>
        <taxon>Streptomycetaceae</taxon>
        <taxon>Streptomyces</taxon>
    </lineage>
</organism>
<feature type="transmembrane region" description="Helical" evidence="1">
    <location>
        <begin position="71"/>
        <end position="91"/>
    </location>
</feature>
<dbReference type="PANTHER" id="PTHR43194">
    <property type="entry name" value="HYDROLASE ALPHA/BETA FOLD FAMILY"/>
    <property type="match status" value="1"/>
</dbReference>
<evidence type="ECO:0000313" key="4">
    <source>
        <dbReference type="Proteomes" id="UP001432039"/>
    </source>
</evidence>
<dbReference type="InterPro" id="IPR050228">
    <property type="entry name" value="Carboxylesterase_BioH"/>
</dbReference>
<dbReference type="RefSeq" id="WP_328964909.1">
    <property type="nucleotide sequence ID" value="NZ_CP108090.1"/>
</dbReference>
<evidence type="ECO:0000256" key="1">
    <source>
        <dbReference type="SAM" id="Phobius"/>
    </source>
</evidence>
<name>A0ABZ1TLE6_STRVG</name>
<proteinExistence type="predicted"/>
<dbReference type="SUPFAM" id="SSF53474">
    <property type="entry name" value="alpha/beta-Hydrolases"/>
    <property type="match status" value="1"/>
</dbReference>
<keyword evidence="3" id="KW-0378">Hydrolase</keyword>
<dbReference type="GO" id="GO:0016787">
    <property type="term" value="F:hydrolase activity"/>
    <property type="evidence" value="ECO:0007669"/>
    <property type="project" value="UniProtKB-KW"/>
</dbReference>
<feature type="domain" description="AB hydrolase-1" evidence="2">
    <location>
        <begin position="134"/>
        <end position="229"/>
    </location>
</feature>
<dbReference type="PANTHER" id="PTHR43194:SF2">
    <property type="entry name" value="PEROXISOMAL MEMBRANE PROTEIN LPX1"/>
    <property type="match status" value="1"/>
</dbReference>
<dbReference type="Pfam" id="PF00561">
    <property type="entry name" value="Abhydrolase_1"/>
    <property type="match status" value="1"/>
</dbReference>
<evidence type="ECO:0000259" key="2">
    <source>
        <dbReference type="Pfam" id="PF00561"/>
    </source>
</evidence>
<keyword evidence="4" id="KW-1185">Reference proteome</keyword>
<feature type="transmembrane region" description="Helical" evidence="1">
    <location>
        <begin position="41"/>
        <end position="59"/>
    </location>
</feature>
<protein>
    <submittedName>
        <fullName evidence="3">Alpha/beta hydrolase</fullName>
    </submittedName>
</protein>
<dbReference type="EMBL" id="CP108090">
    <property type="protein sequence ID" value="WUQ16649.1"/>
    <property type="molecule type" value="Genomic_DNA"/>
</dbReference>
<keyword evidence="1" id="KW-0472">Membrane</keyword>
<evidence type="ECO:0000313" key="3">
    <source>
        <dbReference type="EMBL" id="WUQ16649.1"/>
    </source>
</evidence>
<sequence>MPTSVIRLVRLTGRLLVALAAVVGLLVVFIALIALTNGAGSGLAAWLTTLGAGVVLAIWRGRRRTGPARLVPFLPVVVAAASAAAVCIPTVPTDRQPPPALPFVATQHWSLATGSRVAVYHYPPVNPGTAHPVPLVYLAGGPVRGISVLDHRFLQLLARQGYDVYAYEQAGGGRSDLLPMGRYSISRSVRDLAAFVDRLDQGRVDVLGFSSGGVVLTRALADPSVAARLHRAIIAEPGPMDGPTARVTGHKGRESARDLAPAMSGPRSTHVPRYAVAFGLMRLGLLTPDTGLIGQAEGDNAFTAADLGSDTASAYCARDAHRIPAEDTAQNFTFSAAASLRVQETVKDSPSLVPLLRQSRTPTMLMIAECSSQVRQWATAILGDDPAVRRTQYLPGVGHRMWNGLDDNNDRAAAVVTAFLQDEPAPLPNHPTRDEIPAFLRDHG</sequence>
<feature type="transmembrane region" description="Helical" evidence="1">
    <location>
        <begin position="12"/>
        <end position="35"/>
    </location>
</feature>
<dbReference type="Proteomes" id="UP001432039">
    <property type="component" value="Chromosome"/>
</dbReference>
<dbReference type="InterPro" id="IPR000073">
    <property type="entry name" value="AB_hydrolase_1"/>
</dbReference>
<gene>
    <name evidence="3" type="ORF">OG517_37410</name>
</gene>
<dbReference type="Gene3D" id="3.40.50.1820">
    <property type="entry name" value="alpha/beta hydrolase"/>
    <property type="match status" value="1"/>
</dbReference>
<accession>A0ABZ1TLE6</accession>
<dbReference type="InterPro" id="IPR029058">
    <property type="entry name" value="AB_hydrolase_fold"/>
</dbReference>